<evidence type="ECO:0000313" key="8">
    <source>
        <dbReference type="EMBL" id="KAK8786217.1"/>
    </source>
</evidence>
<reference evidence="8 9" key="1">
    <citation type="journal article" date="2023" name="Arcadia Sci">
        <title>De novo assembly of a long-read Amblyomma americanum tick genome.</title>
        <authorList>
            <person name="Chou S."/>
            <person name="Poskanzer K.E."/>
            <person name="Rollins M."/>
            <person name="Thuy-Boun P.S."/>
        </authorList>
    </citation>
    <scope>NUCLEOTIDE SEQUENCE [LARGE SCALE GENOMIC DNA]</scope>
    <source>
        <strain evidence="8">F_SG_1</strain>
        <tissue evidence="8">Salivary glands</tissue>
    </source>
</reference>
<evidence type="ECO:0000256" key="3">
    <source>
        <dbReference type="ARBA" id="ARBA00022801"/>
    </source>
</evidence>
<gene>
    <name evidence="8" type="ORF">V5799_007418</name>
</gene>
<dbReference type="GO" id="GO:0005576">
    <property type="term" value="C:extracellular region"/>
    <property type="evidence" value="ECO:0007669"/>
    <property type="project" value="TreeGrafter"/>
</dbReference>
<dbReference type="EC" id="3.1.1.-" evidence="7"/>
<name>A0AAQ4FFX4_AMBAM</name>
<sequence length="152" mass="16442">MCPARRLLNLYKDVGDLEWAFAKRGPRAPRDTGVAFFKTTGGNTDAIASHATWGYYGAMNKVLKKYVFSYSLLAGSGQPVPATTVTFSGYPGSVSSGDDFYLTNMNLASTLGTSFPGSYCFDEAISRTGGNDDFTQIIQRWCGAQANKKCNT</sequence>
<keyword evidence="5 7" id="KW-0443">Lipid metabolism</keyword>
<keyword evidence="3 7" id="KW-0378">Hydrolase</keyword>
<keyword evidence="4 7" id="KW-0442">Lipid degradation</keyword>
<protein>
    <recommendedName>
        <fullName evidence="7">Phospholipase B-like</fullName>
        <ecNumber evidence="7">3.1.1.-</ecNumber>
    </recommendedName>
</protein>
<dbReference type="PANTHER" id="PTHR12370">
    <property type="entry name" value="PHOSPHOLIPASE B-RELATED"/>
    <property type="match status" value="1"/>
</dbReference>
<evidence type="ECO:0000256" key="5">
    <source>
        <dbReference type="ARBA" id="ARBA00023098"/>
    </source>
</evidence>
<evidence type="ECO:0000256" key="6">
    <source>
        <dbReference type="ARBA" id="ARBA00023180"/>
    </source>
</evidence>
<accession>A0AAQ4FFX4</accession>
<evidence type="ECO:0000256" key="2">
    <source>
        <dbReference type="ARBA" id="ARBA00022729"/>
    </source>
</evidence>
<comment type="function">
    <text evidence="7">Putative phospholipase.</text>
</comment>
<dbReference type="PANTHER" id="PTHR12370:SF3">
    <property type="entry name" value="PHOSPHOLIPASE B-LIKE 2-RELATED"/>
    <property type="match status" value="1"/>
</dbReference>
<keyword evidence="9" id="KW-1185">Reference proteome</keyword>
<dbReference type="AlphaFoldDB" id="A0AAQ4FFX4"/>
<comment type="caution">
    <text evidence="8">The sequence shown here is derived from an EMBL/GenBank/DDBJ whole genome shotgun (WGS) entry which is preliminary data.</text>
</comment>
<dbReference type="GO" id="GO:0009395">
    <property type="term" value="P:phospholipid catabolic process"/>
    <property type="evidence" value="ECO:0007669"/>
    <property type="project" value="TreeGrafter"/>
</dbReference>
<comment type="similarity">
    <text evidence="1 7">Belongs to the phospholipase B-like family.</text>
</comment>
<dbReference type="GO" id="GO:0004620">
    <property type="term" value="F:phospholipase activity"/>
    <property type="evidence" value="ECO:0007669"/>
    <property type="project" value="InterPro"/>
</dbReference>
<keyword evidence="2" id="KW-0732">Signal</keyword>
<dbReference type="Pfam" id="PF04916">
    <property type="entry name" value="Phospholip_B"/>
    <property type="match status" value="1"/>
</dbReference>
<proteinExistence type="inferred from homology"/>
<evidence type="ECO:0000256" key="7">
    <source>
        <dbReference type="RuleBase" id="RU364138"/>
    </source>
</evidence>
<evidence type="ECO:0000256" key="4">
    <source>
        <dbReference type="ARBA" id="ARBA00022963"/>
    </source>
</evidence>
<dbReference type="InterPro" id="IPR007000">
    <property type="entry name" value="PLipase_B-like"/>
</dbReference>
<dbReference type="EMBL" id="JARKHS020002892">
    <property type="protein sequence ID" value="KAK8786217.1"/>
    <property type="molecule type" value="Genomic_DNA"/>
</dbReference>
<dbReference type="Gene3D" id="3.60.60.30">
    <property type="match status" value="1"/>
</dbReference>
<organism evidence="8 9">
    <name type="scientific">Amblyomma americanum</name>
    <name type="common">Lone star tick</name>
    <dbReference type="NCBI Taxonomy" id="6943"/>
    <lineage>
        <taxon>Eukaryota</taxon>
        <taxon>Metazoa</taxon>
        <taxon>Ecdysozoa</taxon>
        <taxon>Arthropoda</taxon>
        <taxon>Chelicerata</taxon>
        <taxon>Arachnida</taxon>
        <taxon>Acari</taxon>
        <taxon>Parasitiformes</taxon>
        <taxon>Ixodida</taxon>
        <taxon>Ixodoidea</taxon>
        <taxon>Ixodidae</taxon>
        <taxon>Amblyomminae</taxon>
        <taxon>Amblyomma</taxon>
    </lineage>
</organism>
<evidence type="ECO:0000313" key="9">
    <source>
        <dbReference type="Proteomes" id="UP001321473"/>
    </source>
</evidence>
<dbReference type="Proteomes" id="UP001321473">
    <property type="component" value="Unassembled WGS sequence"/>
</dbReference>
<keyword evidence="6" id="KW-0325">Glycoprotein</keyword>
<evidence type="ECO:0000256" key="1">
    <source>
        <dbReference type="ARBA" id="ARBA00007835"/>
    </source>
</evidence>